<evidence type="ECO:0000313" key="1">
    <source>
        <dbReference type="EMBL" id="KFM69601.1"/>
    </source>
</evidence>
<accession>A0A087TWW2</accession>
<dbReference type="SUPFAM" id="SSF50814">
    <property type="entry name" value="Lipocalins"/>
    <property type="match status" value="1"/>
</dbReference>
<dbReference type="AlphaFoldDB" id="A0A087TWW2"/>
<feature type="non-terminal residue" evidence="1">
    <location>
        <position position="90"/>
    </location>
</feature>
<evidence type="ECO:0000313" key="2">
    <source>
        <dbReference type="Proteomes" id="UP000054359"/>
    </source>
</evidence>
<feature type="non-terminal residue" evidence="1">
    <location>
        <position position="1"/>
    </location>
</feature>
<gene>
    <name evidence="1" type="ORF">X975_21047</name>
</gene>
<sequence>STNYVLFTDYENVAVVWSCRNVEPPIPITGFDFLRNFTHTENLWILSRKRKLDPEVKEHIYSFLDNNAINRRSLRAVPQENCQSSDTSST</sequence>
<proteinExistence type="predicted"/>
<protein>
    <submittedName>
        <fullName evidence="1">Uncharacterized protein</fullName>
    </submittedName>
</protein>
<keyword evidence="2" id="KW-1185">Reference proteome</keyword>
<reference evidence="1 2" key="1">
    <citation type="submission" date="2013-11" db="EMBL/GenBank/DDBJ databases">
        <title>Genome sequencing of Stegodyphus mimosarum.</title>
        <authorList>
            <person name="Bechsgaard J."/>
        </authorList>
    </citation>
    <scope>NUCLEOTIDE SEQUENCE [LARGE SCALE GENOMIC DNA]</scope>
</reference>
<organism evidence="1 2">
    <name type="scientific">Stegodyphus mimosarum</name>
    <name type="common">African social velvet spider</name>
    <dbReference type="NCBI Taxonomy" id="407821"/>
    <lineage>
        <taxon>Eukaryota</taxon>
        <taxon>Metazoa</taxon>
        <taxon>Ecdysozoa</taxon>
        <taxon>Arthropoda</taxon>
        <taxon>Chelicerata</taxon>
        <taxon>Arachnida</taxon>
        <taxon>Araneae</taxon>
        <taxon>Araneomorphae</taxon>
        <taxon>Entelegynae</taxon>
        <taxon>Eresoidea</taxon>
        <taxon>Eresidae</taxon>
        <taxon>Stegodyphus</taxon>
    </lineage>
</organism>
<dbReference type="Gene3D" id="2.40.128.20">
    <property type="match status" value="1"/>
</dbReference>
<dbReference type="EMBL" id="KK117118">
    <property type="protein sequence ID" value="KFM69601.1"/>
    <property type="molecule type" value="Genomic_DNA"/>
</dbReference>
<dbReference type="InterPro" id="IPR012674">
    <property type="entry name" value="Calycin"/>
</dbReference>
<dbReference type="Proteomes" id="UP000054359">
    <property type="component" value="Unassembled WGS sequence"/>
</dbReference>
<name>A0A087TWW2_STEMI</name>
<dbReference type="OrthoDB" id="9923952at2759"/>